<name>A0A8S1JMV8_PARPR</name>
<dbReference type="EMBL" id="CAJJDM010000002">
    <property type="protein sequence ID" value="CAD8043752.1"/>
    <property type="molecule type" value="Genomic_DNA"/>
</dbReference>
<keyword evidence="1" id="KW-1133">Transmembrane helix</keyword>
<reference evidence="2" key="1">
    <citation type="submission" date="2021-01" db="EMBL/GenBank/DDBJ databases">
        <authorList>
            <consortium name="Genoscope - CEA"/>
            <person name="William W."/>
        </authorList>
    </citation>
    <scope>NUCLEOTIDE SEQUENCE</scope>
</reference>
<dbReference type="Pfam" id="PF11911">
    <property type="entry name" value="DUF3429"/>
    <property type="match status" value="1"/>
</dbReference>
<evidence type="ECO:0000256" key="1">
    <source>
        <dbReference type="SAM" id="Phobius"/>
    </source>
</evidence>
<proteinExistence type="predicted"/>
<keyword evidence="1" id="KW-0812">Transmembrane</keyword>
<comment type="caution">
    <text evidence="2">The sequence shown here is derived from an EMBL/GenBank/DDBJ whole genome shotgun (WGS) entry which is preliminary data.</text>
</comment>
<evidence type="ECO:0000313" key="3">
    <source>
        <dbReference type="Proteomes" id="UP000688137"/>
    </source>
</evidence>
<accession>A0A8S1JMV8</accession>
<feature type="transmembrane region" description="Helical" evidence="1">
    <location>
        <begin position="154"/>
        <end position="173"/>
    </location>
</feature>
<feature type="transmembrane region" description="Helical" evidence="1">
    <location>
        <begin position="179"/>
        <end position="195"/>
    </location>
</feature>
<gene>
    <name evidence="2" type="ORF">PPRIM_AZ9-3.1.T0050406</name>
</gene>
<keyword evidence="3" id="KW-1185">Reference proteome</keyword>
<organism evidence="2 3">
    <name type="scientific">Paramecium primaurelia</name>
    <dbReference type="NCBI Taxonomy" id="5886"/>
    <lineage>
        <taxon>Eukaryota</taxon>
        <taxon>Sar</taxon>
        <taxon>Alveolata</taxon>
        <taxon>Ciliophora</taxon>
        <taxon>Intramacronucleata</taxon>
        <taxon>Oligohymenophorea</taxon>
        <taxon>Peniculida</taxon>
        <taxon>Parameciidae</taxon>
        <taxon>Paramecium</taxon>
    </lineage>
</organism>
<feature type="transmembrane region" description="Helical" evidence="1">
    <location>
        <begin position="78"/>
        <end position="103"/>
    </location>
</feature>
<dbReference type="OMA" id="FQSGIHW"/>
<evidence type="ECO:0008006" key="4">
    <source>
        <dbReference type="Google" id="ProtNLM"/>
    </source>
</evidence>
<keyword evidence="1" id="KW-0472">Membrane</keyword>
<evidence type="ECO:0000313" key="2">
    <source>
        <dbReference type="EMBL" id="CAD8043752.1"/>
    </source>
</evidence>
<protein>
    <recommendedName>
        <fullName evidence="4">Transmembrane protein</fullName>
    </recommendedName>
</protein>
<dbReference type="AlphaFoldDB" id="A0A8S1JMV8"/>
<dbReference type="Proteomes" id="UP000688137">
    <property type="component" value="Unassembled WGS sequence"/>
</dbReference>
<dbReference type="InterPro" id="IPR021836">
    <property type="entry name" value="DUF3429"/>
</dbReference>
<sequence>MQKILRTLNPLYRFSTKKAQRIQNKIQDIKDQESTSTLESVAEQNTFTDEQLVKIIEDRRQFIRELTQETKAPKEVKYITIATLSPLILLSSATLYCCVNPAYAIYTGQLMHASIKYASINLAFQSGIHWGFAMSQHETQLDWLNSSSEARTTFFLASIPIIGAILISQYFLYGNDDNIQSISAIIGIVVMNLMVSGLDIRARSYAPGWFLKNKMFYSFGFHAALIPLVYCLFLYGDNFKNKVSIYRVQ</sequence>
<feature type="transmembrane region" description="Helical" evidence="1">
    <location>
        <begin position="216"/>
        <end position="236"/>
    </location>
</feature>